<dbReference type="AlphaFoldDB" id="A0A9Q7ADT1"/>
<evidence type="ECO:0008006" key="4">
    <source>
        <dbReference type="Google" id="ProtNLM"/>
    </source>
</evidence>
<proteinExistence type="predicted"/>
<dbReference type="Proteomes" id="UP000671879">
    <property type="component" value="Chromosome"/>
</dbReference>
<dbReference type="EMBL" id="CP072943">
    <property type="protein sequence ID" value="QTX32519.1"/>
    <property type="molecule type" value="Genomic_DNA"/>
</dbReference>
<dbReference type="Gene3D" id="3.40.50.300">
    <property type="entry name" value="P-loop containing nucleotide triphosphate hydrolases"/>
    <property type="match status" value="2"/>
</dbReference>
<accession>A0A9Q7ADT1</accession>
<dbReference type="KEGG" id="aram:KAR29_00795"/>
<name>A0A9Q7ADT1_9BACT</name>
<feature type="coiled-coil region" evidence="1">
    <location>
        <begin position="158"/>
        <end position="188"/>
    </location>
</feature>
<dbReference type="InterPro" id="IPR027417">
    <property type="entry name" value="P-loop_NTPase"/>
</dbReference>
<protein>
    <recommendedName>
        <fullName evidence="4">Rad50/SbcC-type AAA domain-containing protein</fullName>
    </recommendedName>
</protein>
<feature type="coiled-coil region" evidence="1">
    <location>
        <begin position="580"/>
        <end position="624"/>
    </location>
</feature>
<keyword evidence="1" id="KW-0175">Coiled coil</keyword>
<keyword evidence="3" id="KW-1185">Reference proteome</keyword>
<dbReference type="RefSeq" id="WP_274373758.1">
    <property type="nucleotide sequence ID" value="NZ_CP072943.1"/>
</dbReference>
<feature type="coiled-coil region" evidence="1">
    <location>
        <begin position="293"/>
        <end position="323"/>
    </location>
</feature>
<feature type="coiled-coil region" evidence="1">
    <location>
        <begin position="468"/>
        <end position="515"/>
    </location>
</feature>
<evidence type="ECO:0000313" key="2">
    <source>
        <dbReference type="EMBL" id="QTX32519.1"/>
    </source>
</evidence>
<evidence type="ECO:0000313" key="3">
    <source>
        <dbReference type="Proteomes" id="UP000671879"/>
    </source>
</evidence>
<reference evidence="3" key="1">
    <citation type="submission" date="2021-04" db="EMBL/GenBank/DDBJ databases">
        <title>A novel Synergistetes isolate from a pyrite-forming mixed culture.</title>
        <authorList>
            <person name="Bunk B."/>
            <person name="Sproer C."/>
            <person name="Spring S."/>
            <person name="Pester M."/>
        </authorList>
    </citation>
    <scope>NUCLEOTIDE SEQUENCE [LARGE SCALE GENOMIC DNA]</scope>
    <source>
        <strain evidence="3">J.5.4.2-T.3.5.2</strain>
    </source>
</reference>
<dbReference type="PANTHER" id="PTHR41259:SF1">
    <property type="entry name" value="DOUBLE-STRAND BREAK REPAIR RAD50 ATPASE, PUTATIVE-RELATED"/>
    <property type="match status" value="1"/>
</dbReference>
<dbReference type="PANTHER" id="PTHR41259">
    <property type="entry name" value="DOUBLE-STRAND BREAK REPAIR RAD50 ATPASE, PUTATIVE-RELATED"/>
    <property type="match status" value="1"/>
</dbReference>
<sequence>MNLVRLEIGRLPGLSGPLVVDDIAEACNLVVGPNGSGKSSLVRALRLLVDGNLASGADVEIRGSFRQGDALWQATRSGPRVIWTVDGRRTDRPSLPDGDDLRPYRLDLASLIGADEDERRLLAELRRSLRGGCDLEALRARDPFLLRPRAGRSEAKALGSARRRLREVERSRAELRRNEARLPDLERTVASARRGADEVRDLLAALELLEACRELRQARTLFEAFPPSLERLSGDEGARLAGLDEEGDRLGREWTRVSALEEEAGRRLASTGFAEGGPDPVGLVAASRDLVELGRLDGELERLRREREAAALAEREARAALGEGPLPPRLDPRSLSEAEKLAGALQALETARRDRAARLAEGPESPEPSEIEACARASEALRRWLAADGVRNPWLRPLLVLSAAGLLVLAFLAHGRGEGPLAGGAVAVALVLSVTTFLARDDRKGARERFGRAFEEPLWRRDAVALRLEEIEARGAELVRRRDEALRAREGRRELEVLDGELALLRQRKEELALRLGFDPALTALGFHAFVRLVDAYAGARQALALAEADGEDLLARRRALLDGLRAVVSPWETTGDGGLHSLEAALESLQERHRRADEARRALAEAGRERENLETAKAGREERERALFEAAGLPRDERNELLRRLELLPSWREARDRLLTARKGEALLRRPLEGRPDLLEAAEALDEAELRGRLDRARERAALLEPSEAELARIRAELAVAGEGAPLERALADVDGALRALEKRRDQALFAELASFLLDDIEAEHRVENEPELIRSGRDLFGRFTGHAFELRVDDGGFRARDCALEVERGLDELSSATRMQLLLALRLAWIERIEAGGPALPLFFDEALTNSDVERFGQVARALDELAREGRQIFYLSARTYEELLWKEATGRCPHKIDLPSLRRRALSLPESYGLVERAPLPSPEGHSPESYAAALAVAPVDPRCPGSIPLFHLLRDDLGLLHRLMEEWRLTALGPLEVLLGDKRGAERLGEAWGKLRRRASLARLWCDIWRRGRGRPVDGPALEASGVLSATFFGRVLSLAEDCGGDGAALIAALREGRISRFRAETIDQLESHLAEEGYIDEGERLDEAGRRRALLLEGAADAGEIQAVVDWLEAGLLVDGGPAETEKGRISAEE</sequence>
<evidence type="ECO:0000256" key="1">
    <source>
        <dbReference type="SAM" id="Coils"/>
    </source>
</evidence>
<dbReference type="SUPFAM" id="SSF52540">
    <property type="entry name" value="P-loop containing nucleoside triphosphate hydrolases"/>
    <property type="match status" value="1"/>
</dbReference>
<organism evidence="2 3">
    <name type="scientific">Aminithiophilus ramosus</name>
    <dbReference type="NCBI Taxonomy" id="3029084"/>
    <lineage>
        <taxon>Bacteria</taxon>
        <taxon>Thermotogati</taxon>
        <taxon>Synergistota</taxon>
        <taxon>Synergistia</taxon>
        <taxon>Synergistales</taxon>
        <taxon>Aminithiophilaceae</taxon>
        <taxon>Aminithiophilus</taxon>
    </lineage>
</organism>
<gene>
    <name evidence="2" type="ORF">KAR29_00795</name>
</gene>